<name>A0A0R3SRP7_HYMDI</name>
<dbReference type="AlphaFoldDB" id="A0A0R3SRP7"/>
<evidence type="ECO:0000313" key="1">
    <source>
        <dbReference type="EMBL" id="VDL60186.1"/>
    </source>
</evidence>
<reference evidence="3" key="1">
    <citation type="submission" date="2017-02" db="UniProtKB">
        <authorList>
            <consortium name="WormBaseParasite"/>
        </authorList>
    </citation>
    <scope>IDENTIFICATION</scope>
</reference>
<evidence type="ECO:0000313" key="3">
    <source>
        <dbReference type="WBParaSite" id="HDID_0000787001-mRNA-1"/>
    </source>
</evidence>
<accession>A0A0R3SRP7</accession>
<dbReference type="GO" id="GO:0006744">
    <property type="term" value="P:ubiquinone biosynthetic process"/>
    <property type="evidence" value="ECO:0007669"/>
    <property type="project" value="InterPro"/>
</dbReference>
<proteinExistence type="predicted"/>
<dbReference type="InterPro" id="IPR011566">
    <property type="entry name" value="Ubq_synth_Coq7"/>
</dbReference>
<dbReference type="PANTHER" id="PTHR11237">
    <property type="entry name" value="COENZYME Q10 BIOSYNTHESIS PROTEIN 7"/>
    <property type="match status" value="1"/>
</dbReference>
<reference evidence="1 2" key="2">
    <citation type="submission" date="2018-11" db="EMBL/GenBank/DDBJ databases">
        <authorList>
            <consortium name="Pathogen Informatics"/>
        </authorList>
    </citation>
    <scope>NUCLEOTIDE SEQUENCE [LARGE SCALE GENOMIC DNA]</scope>
</reference>
<dbReference type="WBParaSite" id="HDID_0000787001-mRNA-1">
    <property type="protein sequence ID" value="HDID_0000787001-mRNA-1"/>
    <property type="gene ID" value="HDID_0000787001"/>
</dbReference>
<evidence type="ECO:0000313" key="2">
    <source>
        <dbReference type="Proteomes" id="UP000274504"/>
    </source>
</evidence>
<dbReference type="GO" id="GO:0008682">
    <property type="term" value="F:3-demethoxyubiquinol 3-hydroxylase activity"/>
    <property type="evidence" value="ECO:0007669"/>
    <property type="project" value="TreeGrafter"/>
</dbReference>
<dbReference type="EMBL" id="UYSG01010991">
    <property type="protein sequence ID" value="VDL60186.1"/>
    <property type="molecule type" value="Genomic_DNA"/>
</dbReference>
<organism evidence="3">
    <name type="scientific">Hymenolepis diminuta</name>
    <name type="common">Rat tapeworm</name>
    <dbReference type="NCBI Taxonomy" id="6216"/>
    <lineage>
        <taxon>Eukaryota</taxon>
        <taxon>Metazoa</taxon>
        <taxon>Spiralia</taxon>
        <taxon>Lophotrochozoa</taxon>
        <taxon>Platyhelminthes</taxon>
        <taxon>Cestoda</taxon>
        <taxon>Eucestoda</taxon>
        <taxon>Cyclophyllidea</taxon>
        <taxon>Hymenolepididae</taxon>
        <taxon>Hymenolepis</taxon>
    </lineage>
</organism>
<protein>
    <submittedName>
        <fullName evidence="3">Ubiquinone biosynthesis monooxygenase COQ7</fullName>
    </submittedName>
</protein>
<dbReference type="STRING" id="6216.A0A0R3SRP7"/>
<dbReference type="Pfam" id="PF03232">
    <property type="entry name" value="COQ7"/>
    <property type="match status" value="1"/>
</dbReference>
<dbReference type="OrthoDB" id="275371at2759"/>
<sequence>MQMLIPPSLSARNLLDKLLRIDHAKGLAAKYMYKGQLAVLNNGSVVDTLRNSLSEEKSNIAQFEQLMPLNRARPSALMPVWKVAGFAFGITTALLGEEAIKTFNSAVETVVAEQYNHQIRELFADNPAAHAELLDLLKQFRDKDLETHDLIKGSDSNLGPFYRQLSQFAKMCTMAGIKIAEVV</sequence>
<gene>
    <name evidence="1" type="ORF">HDID_LOCUS7868</name>
</gene>
<dbReference type="PANTHER" id="PTHR11237:SF4">
    <property type="entry name" value="5-DEMETHOXYUBIQUINONE HYDROXYLASE, MITOCHONDRIAL"/>
    <property type="match status" value="1"/>
</dbReference>
<dbReference type="GO" id="GO:0005743">
    <property type="term" value="C:mitochondrial inner membrane"/>
    <property type="evidence" value="ECO:0007669"/>
    <property type="project" value="TreeGrafter"/>
</dbReference>
<dbReference type="Proteomes" id="UP000274504">
    <property type="component" value="Unassembled WGS sequence"/>
</dbReference>